<name>A0AAU8MDL6_PSESX</name>
<protein>
    <recommendedName>
        <fullName evidence="3">Lipoprotein</fullName>
    </recommendedName>
</protein>
<feature type="transmembrane region" description="Helical" evidence="1">
    <location>
        <begin position="12"/>
        <end position="31"/>
    </location>
</feature>
<keyword evidence="1" id="KW-0812">Transmembrane</keyword>
<gene>
    <name evidence="2" type="ORF">N027_08440</name>
</gene>
<dbReference type="RefSeq" id="WP_024659102.1">
    <property type="nucleotide sequence ID" value="NZ_CP159278.1"/>
</dbReference>
<dbReference type="EMBL" id="CP159278">
    <property type="protein sequence ID" value="XCN79517.1"/>
    <property type="molecule type" value="Genomic_DNA"/>
</dbReference>
<evidence type="ECO:0000313" key="2">
    <source>
        <dbReference type="EMBL" id="XCN79517.1"/>
    </source>
</evidence>
<keyword evidence="1" id="KW-0472">Membrane</keyword>
<dbReference type="AlphaFoldDB" id="A0AAU8MDL6"/>
<organism evidence="2">
    <name type="scientific">Pseudomonas syringae USA007</name>
    <dbReference type="NCBI Taxonomy" id="1357288"/>
    <lineage>
        <taxon>Bacteria</taxon>
        <taxon>Pseudomonadati</taxon>
        <taxon>Pseudomonadota</taxon>
        <taxon>Gammaproteobacteria</taxon>
        <taxon>Pseudomonadales</taxon>
        <taxon>Pseudomonadaceae</taxon>
        <taxon>Pseudomonas</taxon>
        <taxon>Pseudomonas syringae</taxon>
    </lineage>
</organism>
<reference evidence="2" key="1">
    <citation type="journal article" date="2014" name="Genome Announc.">
        <title>Draft Genome Sequences of a Phylogenetically Diverse Suite of Pseudomonas syringae Strains from Multiple Source Populations.</title>
        <authorList>
            <person name="Baltrus D.A."/>
            <person name="Yourstone S."/>
            <person name="Lind A."/>
            <person name="Guilbaud C."/>
            <person name="Sands D.C."/>
            <person name="Jones C.D."/>
            <person name="Morris C.E."/>
            <person name="Dangl J.L."/>
        </authorList>
    </citation>
    <scope>NUCLEOTIDE SEQUENCE</scope>
    <source>
        <strain evidence="2">USA007</strain>
    </source>
</reference>
<sequence length="142" mass="16365">MNTNASKTKKGYGRWLLVGLLVGPIAFWYLASPVVAVNFSHEGKDGFRYIWNTQHQIYKGDMPAGGGSTVEWGQIFPDKDFFMRFDWWTDKGFQRCFYVTPKWGRMIDIYLDDKGRIDTAVTDHDVIARLKQCAGEPDPFRS</sequence>
<keyword evidence="1" id="KW-1133">Transmembrane helix</keyword>
<evidence type="ECO:0008006" key="3">
    <source>
        <dbReference type="Google" id="ProtNLM"/>
    </source>
</evidence>
<accession>A0AAU8MDL6</accession>
<evidence type="ECO:0000256" key="1">
    <source>
        <dbReference type="SAM" id="Phobius"/>
    </source>
</evidence>
<proteinExistence type="predicted"/>
<reference evidence="2" key="2">
    <citation type="submission" date="2024-07" db="EMBL/GenBank/DDBJ databases">
        <title>A complete genome sequence for Pseudomonas syringae USA007.</title>
        <authorList>
            <person name="Baltrus D.A."/>
        </authorList>
    </citation>
    <scope>NUCLEOTIDE SEQUENCE</scope>
    <source>
        <strain evidence="2">USA007</strain>
    </source>
</reference>